<dbReference type="STRING" id="610380.E2B8B8"/>
<feature type="non-terminal residue" evidence="2">
    <location>
        <position position="1"/>
    </location>
</feature>
<feature type="compositionally biased region" description="Basic and acidic residues" evidence="1">
    <location>
        <begin position="19"/>
        <end position="47"/>
    </location>
</feature>
<reference evidence="2 3" key="1">
    <citation type="journal article" date="2010" name="Science">
        <title>Genomic comparison of the ants Camponotus floridanus and Harpegnathos saltator.</title>
        <authorList>
            <person name="Bonasio R."/>
            <person name="Zhang G."/>
            <person name="Ye C."/>
            <person name="Mutti N.S."/>
            <person name="Fang X."/>
            <person name="Qin N."/>
            <person name="Donahue G."/>
            <person name="Yang P."/>
            <person name="Li Q."/>
            <person name="Li C."/>
            <person name="Zhang P."/>
            <person name="Huang Z."/>
            <person name="Berger S.L."/>
            <person name="Reinberg D."/>
            <person name="Wang J."/>
            <person name="Liebig J."/>
        </authorList>
    </citation>
    <scope>NUCLEOTIDE SEQUENCE [LARGE SCALE GENOMIC DNA]</scope>
    <source>
        <strain evidence="2 3">R22 G/1</strain>
    </source>
</reference>
<dbReference type="Proteomes" id="UP000008237">
    <property type="component" value="Unassembled WGS sequence"/>
</dbReference>
<dbReference type="InParanoid" id="E2B8B8"/>
<feature type="region of interest" description="Disordered" evidence="1">
    <location>
        <begin position="18"/>
        <end position="59"/>
    </location>
</feature>
<evidence type="ECO:0000256" key="1">
    <source>
        <dbReference type="SAM" id="MobiDB-lite"/>
    </source>
</evidence>
<accession>E2B8B8</accession>
<proteinExistence type="predicted"/>
<feature type="non-terminal residue" evidence="2">
    <location>
        <position position="91"/>
    </location>
</feature>
<evidence type="ECO:0000313" key="2">
    <source>
        <dbReference type="EMBL" id="EFN88059.1"/>
    </source>
</evidence>
<dbReference type="AlphaFoldDB" id="E2B8B8"/>
<dbReference type="EMBL" id="GL446290">
    <property type="protein sequence ID" value="EFN88059.1"/>
    <property type="molecule type" value="Genomic_DNA"/>
</dbReference>
<name>E2B8B8_HARSA</name>
<sequence>LKDDLEIAEKLLQEMSSEFDEKRDDLRKTAHENIQKLQLENKKQYDQKRKKPRRYQEDDLVAIKRTQRGPGLKFSNQYLGPYQITRTLRND</sequence>
<organism evidence="3">
    <name type="scientific">Harpegnathos saltator</name>
    <name type="common">Jerdon's jumping ant</name>
    <dbReference type="NCBI Taxonomy" id="610380"/>
    <lineage>
        <taxon>Eukaryota</taxon>
        <taxon>Metazoa</taxon>
        <taxon>Ecdysozoa</taxon>
        <taxon>Arthropoda</taxon>
        <taxon>Hexapoda</taxon>
        <taxon>Insecta</taxon>
        <taxon>Pterygota</taxon>
        <taxon>Neoptera</taxon>
        <taxon>Endopterygota</taxon>
        <taxon>Hymenoptera</taxon>
        <taxon>Apocrita</taxon>
        <taxon>Aculeata</taxon>
        <taxon>Formicoidea</taxon>
        <taxon>Formicidae</taxon>
        <taxon>Ponerinae</taxon>
        <taxon>Ponerini</taxon>
        <taxon>Harpegnathos</taxon>
    </lineage>
</organism>
<evidence type="ECO:0000313" key="3">
    <source>
        <dbReference type="Proteomes" id="UP000008237"/>
    </source>
</evidence>
<dbReference type="OMA" id="WPNIEDG"/>
<protein>
    <submittedName>
        <fullName evidence="2">Uncharacterized protein</fullName>
    </submittedName>
</protein>
<gene>
    <name evidence="2" type="ORF">EAI_15284</name>
</gene>
<keyword evidence="3" id="KW-1185">Reference proteome</keyword>